<dbReference type="OrthoDB" id="5080224at2759"/>
<dbReference type="Proteomes" id="UP000554235">
    <property type="component" value="Unassembled WGS sequence"/>
</dbReference>
<keyword evidence="1" id="KW-0808">Transferase</keyword>
<protein>
    <submittedName>
        <fullName evidence="1">Kinase</fullName>
    </submittedName>
</protein>
<dbReference type="EMBL" id="JAADYS010000761">
    <property type="protein sequence ID" value="KAF4467338.1"/>
    <property type="molecule type" value="Genomic_DNA"/>
</dbReference>
<evidence type="ECO:0000313" key="2">
    <source>
        <dbReference type="Proteomes" id="UP000554235"/>
    </source>
</evidence>
<dbReference type="AlphaFoldDB" id="A0A8H4LGR4"/>
<organism evidence="1 2">
    <name type="scientific">Fusarium albosuccineum</name>
    <dbReference type="NCBI Taxonomy" id="1237068"/>
    <lineage>
        <taxon>Eukaryota</taxon>
        <taxon>Fungi</taxon>
        <taxon>Dikarya</taxon>
        <taxon>Ascomycota</taxon>
        <taxon>Pezizomycotina</taxon>
        <taxon>Sordariomycetes</taxon>
        <taxon>Hypocreomycetidae</taxon>
        <taxon>Hypocreales</taxon>
        <taxon>Nectriaceae</taxon>
        <taxon>Fusarium</taxon>
        <taxon>Fusarium decemcellulare species complex</taxon>
    </lineage>
</organism>
<dbReference type="GO" id="GO:0016301">
    <property type="term" value="F:kinase activity"/>
    <property type="evidence" value="ECO:0007669"/>
    <property type="project" value="UniProtKB-KW"/>
</dbReference>
<evidence type="ECO:0000313" key="1">
    <source>
        <dbReference type="EMBL" id="KAF4467338.1"/>
    </source>
</evidence>
<comment type="caution">
    <text evidence="1">The sequence shown here is derived from an EMBL/GenBank/DDBJ whole genome shotgun (WGS) entry which is preliminary data.</text>
</comment>
<name>A0A8H4LGR4_9HYPO</name>
<keyword evidence="1" id="KW-0418">Kinase</keyword>
<gene>
    <name evidence="1" type="ORF">FALBO_5780</name>
</gene>
<keyword evidence="2" id="KW-1185">Reference proteome</keyword>
<reference evidence="1 2" key="1">
    <citation type="submission" date="2020-01" db="EMBL/GenBank/DDBJ databases">
        <title>Identification and distribution of gene clusters putatively required for synthesis of sphingolipid metabolism inhibitors in phylogenetically diverse species of the filamentous fungus Fusarium.</title>
        <authorList>
            <person name="Kim H.-S."/>
            <person name="Busman M."/>
            <person name="Brown D.W."/>
            <person name="Divon H."/>
            <person name="Uhlig S."/>
            <person name="Proctor R.H."/>
        </authorList>
    </citation>
    <scope>NUCLEOTIDE SEQUENCE [LARGE SCALE GENOMIC DNA]</scope>
    <source>
        <strain evidence="1 2">NRRL 20459</strain>
    </source>
</reference>
<sequence length="139" mass="15623">MDALATYQIRNFFKQFSPITQEDCNRAAATISSGATITPTSTQGSQSYTVRASAHANGFIIQFRDPNYALDVDLLTVARETYGQLVPIYQQCDGFLEPLRVYTINDVSGDALFLRNSHLHRPENFHLLQQTVQYFAAQV</sequence>
<accession>A0A8H4LGR4</accession>
<proteinExistence type="predicted"/>